<dbReference type="PANTHER" id="PTHR35305">
    <property type="entry name" value="FAD-BINDING PROTEIN"/>
    <property type="match status" value="1"/>
</dbReference>
<dbReference type="PANTHER" id="PTHR35305:SF2">
    <property type="entry name" value="FAD-BINDING PROTEIN"/>
    <property type="match status" value="1"/>
</dbReference>
<proteinExistence type="predicted"/>
<gene>
    <name evidence="2" type="primary">LOC115712708</name>
</gene>
<dbReference type="Proteomes" id="UP000596661">
    <property type="component" value="Chromosome 4"/>
</dbReference>
<evidence type="ECO:0000313" key="2">
    <source>
        <dbReference type="EnsemblPlants" id="cds.evm.model.04.1024"/>
    </source>
</evidence>
<sequence length="231" mass="26605">MENAEGKLNTEMNDKLFNIFKDFMTRITEFEELVDVGSRLLKDFQQELEFLRRPPFGRTSELVKNIINIDETKRLQSYLEAGCVKTFDGFQNISKLHSLHVELHGYTSEGENILIQLDELMKDAICVLETTGGNLQPNWDNTLALANGAEEEATKDNEGIALSRKLEDTDLAVLMAIILSMFKQEYSMQEKIISALSLKSSSEELESYSLMWSLRPFIEDDIMHQAWRRIR</sequence>
<dbReference type="InterPro" id="IPR056697">
    <property type="entry name" value="DUF7795"/>
</dbReference>
<reference evidence="2" key="1">
    <citation type="submission" date="2018-11" db="EMBL/GenBank/DDBJ databases">
        <authorList>
            <person name="Grassa J C."/>
        </authorList>
    </citation>
    <scope>NUCLEOTIDE SEQUENCE [LARGE SCALE GENOMIC DNA]</scope>
</reference>
<reference evidence="2" key="2">
    <citation type="submission" date="2021-03" db="UniProtKB">
        <authorList>
            <consortium name="EnsemblPlants"/>
        </authorList>
    </citation>
    <scope>IDENTIFICATION</scope>
</reference>
<dbReference type="AlphaFoldDB" id="A0A803PBE5"/>
<dbReference type="EnsemblPlants" id="evm.model.04.1024">
    <property type="protein sequence ID" value="cds.evm.model.04.1024"/>
    <property type="gene ID" value="evm.TU.04.1024"/>
</dbReference>
<dbReference type="OrthoDB" id="744228at2759"/>
<organism evidence="2 3">
    <name type="scientific">Cannabis sativa</name>
    <name type="common">Hemp</name>
    <name type="synonym">Marijuana</name>
    <dbReference type="NCBI Taxonomy" id="3483"/>
    <lineage>
        <taxon>Eukaryota</taxon>
        <taxon>Viridiplantae</taxon>
        <taxon>Streptophyta</taxon>
        <taxon>Embryophyta</taxon>
        <taxon>Tracheophyta</taxon>
        <taxon>Spermatophyta</taxon>
        <taxon>Magnoliopsida</taxon>
        <taxon>eudicotyledons</taxon>
        <taxon>Gunneridae</taxon>
        <taxon>Pentapetalae</taxon>
        <taxon>rosids</taxon>
        <taxon>fabids</taxon>
        <taxon>Rosales</taxon>
        <taxon>Cannabaceae</taxon>
        <taxon>Cannabis</taxon>
    </lineage>
</organism>
<keyword evidence="3" id="KW-1185">Reference proteome</keyword>
<protein>
    <recommendedName>
        <fullName evidence="1">DUF7795 domain-containing protein</fullName>
    </recommendedName>
</protein>
<name>A0A803PBE5_CANSA</name>
<evidence type="ECO:0000313" key="3">
    <source>
        <dbReference type="Proteomes" id="UP000596661"/>
    </source>
</evidence>
<dbReference type="OMA" id="LRHMDDC"/>
<dbReference type="Gramene" id="evm.model.04.1024">
    <property type="protein sequence ID" value="cds.evm.model.04.1024"/>
    <property type="gene ID" value="evm.TU.04.1024"/>
</dbReference>
<dbReference type="GeneID" id="115712708"/>
<dbReference type="EMBL" id="UZAU01000372">
    <property type="status" value="NOT_ANNOTATED_CDS"/>
    <property type="molecule type" value="Genomic_DNA"/>
</dbReference>
<dbReference type="KEGG" id="csav:115712708"/>
<dbReference type="RefSeq" id="XP_030496904.1">
    <property type="nucleotide sequence ID" value="XM_030641044.2"/>
</dbReference>
<feature type="domain" description="DUF7795" evidence="1">
    <location>
        <begin position="11"/>
        <end position="131"/>
    </location>
</feature>
<evidence type="ECO:0000259" key="1">
    <source>
        <dbReference type="Pfam" id="PF25071"/>
    </source>
</evidence>
<dbReference type="Pfam" id="PF25071">
    <property type="entry name" value="DUF7795"/>
    <property type="match status" value="1"/>
</dbReference>
<accession>A0A803PBE5</accession>